<dbReference type="InterPro" id="IPR003616">
    <property type="entry name" value="Post-SET_dom"/>
</dbReference>
<feature type="domain" description="Post-SET" evidence="10">
    <location>
        <begin position="644"/>
        <end position="660"/>
    </location>
</feature>
<keyword evidence="12" id="KW-1185">Reference proteome</keyword>
<feature type="compositionally biased region" description="Low complexity" evidence="8">
    <location>
        <begin position="146"/>
        <end position="158"/>
    </location>
</feature>
<evidence type="ECO:0008006" key="13">
    <source>
        <dbReference type="Google" id="ProtNLM"/>
    </source>
</evidence>
<gene>
    <name evidence="11" type="ORF">LTR84_006503</name>
</gene>
<feature type="region of interest" description="Disordered" evidence="8">
    <location>
        <begin position="191"/>
        <end position="218"/>
    </location>
</feature>
<keyword evidence="7" id="KW-0862">Zinc</keyword>
<evidence type="ECO:0000256" key="4">
    <source>
        <dbReference type="ARBA" id="ARBA00022679"/>
    </source>
</evidence>
<evidence type="ECO:0000256" key="5">
    <source>
        <dbReference type="ARBA" id="ARBA00022691"/>
    </source>
</evidence>
<dbReference type="InterPro" id="IPR050973">
    <property type="entry name" value="H3K9_Histone-Lys_N-MTase"/>
</dbReference>
<organism evidence="11 12">
    <name type="scientific">Exophiala bonariae</name>
    <dbReference type="NCBI Taxonomy" id="1690606"/>
    <lineage>
        <taxon>Eukaryota</taxon>
        <taxon>Fungi</taxon>
        <taxon>Dikarya</taxon>
        <taxon>Ascomycota</taxon>
        <taxon>Pezizomycotina</taxon>
        <taxon>Eurotiomycetes</taxon>
        <taxon>Chaetothyriomycetidae</taxon>
        <taxon>Chaetothyriales</taxon>
        <taxon>Herpotrichiellaceae</taxon>
        <taxon>Exophiala</taxon>
    </lineage>
</organism>
<comment type="caution">
    <text evidence="11">The sequence shown here is derived from an EMBL/GenBank/DDBJ whole genome shotgun (WGS) entry which is preliminary data.</text>
</comment>
<protein>
    <recommendedName>
        <fullName evidence="13">SET domain-containing protein</fullName>
    </recommendedName>
</protein>
<dbReference type="GO" id="GO:0042054">
    <property type="term" value="F:histone methyltransferase activity"/>
    <property type="evidence" value="ECO:0007669"/>
    <property type="project" value="InterPro"/>
</dbReference>
<evidence type="ECO:0000256" key="2">
    <source>
        <dbReference type="ARBA" id="ARBA00022454"/>
    </source>
</evidence>
<dbReference type="Pfam" id="PF00856">
    <property type="entry name" value="SET"/>
    <property type="match status" value="1"/>
</dbReference>
<dbReference type="EMBL" id="JAVRRD010000024">
    <property type="protein sequence ID" value="KAK5047838.1"/>
    <property type="molecule type" value="Genomic_DNA"/>
</dbReference>
<dbReference type="PROSITE" id="PS50868">
    <property type="entry name" value="POST_SET"/>
    <property type="match status" value="1"/>
</dbReference>
<feature type="compositionally biased region" description="Pro residues" evidence="8">
    <location>
        <begin position="206"/>
        <end position="218"/>
    </location>
</feature>
<dbReference type="GO" id="GO:0005694">
    <property type="term" value="C:chromosome"/>
    <property type="evidence" value="ECO:0007669"/>
    <property type="project" value="UniProtKB-SubCell"/>
</dbReference>
<dbReference type="PANTHER" id="PTHR46223:SF3">
    <property type="entry name" value="HISTONE-LYSINE N-METHYLTRANSFERASE SET-23"/>
    <property type="match status" value="1"/>
</dbReference>
<dbReference type="Gene3D" id="2.170.270.10">
    <property type="entry name" value="SET domain"/>
    <property type="match status" value="1"/>
</dbReference>
<feature type="domain" description="SET" evidence="9">
    <location>
        <begin position="490"/>
        <end position="616"/>
    </location>
</feature>
<accession>A0AAV9N236</accession>
<evidence type="ECO:0000313" key="11">
    <source>
        <dbReference type="EMBL" id="KAK5047838.1"/>
    </source>
</evidence>
<keyword evidence="4" id="KW-0808">Transferase</keyword>
<dbReference type="InterPro" id="IPR046341">
    <property type="entry name" value="SET_dom_sf"/>
</dbReference>
<dbReference type="GO" id="GO:0032259">
    <property type="term" value="P:methylation"/>
    <property type="evidence" value="ECO:0007669"/>
    <property type="project" value="UniProtKB-KW"/>
</dbReference>
<dbReference type="PANTHER" id="PTHR46223">
    <property type="entry name" value="HISTONE-LYSINE N-METHYLTRANSFERASE SUV39H"/>
    <property type="match status" value="1"/>
</dbReference>
<evidence type="ECO:0000259" key="10">
    <source>
        <dbReference type="PROSITE" id="PS50868"/>
    </source>
</evidence>
<keyword evidence="5" id="KW-0949">S-adenosyl-L-methionine</keyword>
<sequence>MALSAFKRKHDVPPGFEIDRIVIDILSDEEDVTIVPPPPKRHKSATPVLDGGSRPQSRDGSRDSNSTLASVSKLISPSPARALGFQKPTVPPPLPKQRLSTSHQNLFRPREKIHSSVHALSPATTTNGAVRTNSFNGYRKSENTKPSPSHSTSVASPSNGSGGRFLSSVNLPTRQTSVPQPVLKTIDKFQVAPKPLGRPRLVQHSTPPPKLKAPSQPPTPLQANIELVIENTLRQWTGPPPKSAATLNAERKAERKALLKDLKVSTEVAKKRPDDVERHFGQTGFSKAFSTEITENELALRTRLASQKKKKQSVTAVDRHLDIDSELAKSLDNLIISDKSSIITPEQSTRVLLTNRFNEEVNPPLSFANNVNEKLLHGKFQFTDRYILRPGIKEAALNTNFGCTCGGECGLDSCQCFTRTATDVTSKKPISIGQRQTYFRRPDGIIVLTNNYIAQELQDEVQHFEITECNDCCSCGDDCTNKVVSKGRTVPLEIFQTAKCGFGVRSSVDIVKGQFIELYLGEVITETELERREQAADEGSPSYIYSLDWFTGVDNRCYHVDGEIFGTAMRFVNHCCAPNARCFTVTTHKRDEKLYYLAFFAIENIPAGVEIRIDYHGGGRKLVGEDGLPVSSQEKGDPTSDDPELVPCYCGAKKCRKILWNPTKQKRAGRRSKRHE</sequence>
<keyword evidence="3" id="KW-0489">Methyltransferase</keyword>
<feature type="region of interest" description="Disordered" evidence="8">
    <location>
        <begin position="626"/>
        <end position="645"/>
    </location>
</feature>
<dbReference type="GeneID" id="89974675"/>
<dbReference type="Proteomes" id="UP001358417">
    <property type="component" value="Unassembled WGS sequence"/>
</dbReference>
<comment type="subcellular location">
    <subcellularLocation>
        <location evidence="1">Chromosome</location>
    </subcellularLocation>
</comment>
<keyword evidence="2" id="KW-0158">Chromosome</keyword>
<dbReference type="SMART" id="SM00317">
    <property type="entry name" value="SET"/>
    <property type="match status" value="1"/>
</dbReference>
<dbReference type="InterPro" id="IPR007728">
    <property type="entry name" value="Pre-SET_dom"/>
</dbReference>
<dbReference type="Pfam" id="PF05033">
    <property type="entry name" value="Pre-SET"/>
    <property type="match status" value="1"/>
</dbReference>
<proteinExistence type="predicted"/>
<feature type="compositionally biased region" description="Polar residues" evidence="8">
    <location>
        <begin position="122"/>
        <end position="136"/>
    </location>
</feature>
<dbReference type="SUPFAM" id="SSF82199">
    <property type="entry name" value="SET domain"/>
    <property type="match status" value="1"/>
</dbReference>
<dbReference type="InterPro" id="IPR001214">
    <property type="entry name" value="SET_dom"/>
</dbReference>
<evidence type="ECO:0000259" key="9">
    <source>
        <dbReference type="PROSITE" id="PS50280"/>
    </source>
</evidence>
<evidence type="ECO:0000313" key="12">
    <source>
        <dbReference type="Proteomes" id="UP001358417"/>
    </source>
</evidence>
<keyword evidence="6" id="KW-0479">Metal-binding</keyword>
<evidence type="ECO:0000256" key="6">
    <source>
        <dbReference type="ARBA" id="ARBA00022723"/>
    </source>
</evidence>
<feature type="compositionally biased region" description="Polar residues" evidence="8">
    <location>
        <begin position="63"/>
        <end position="75"/>
    </location>
</feature>
<reference evidence="11 12" key="1">
    <citation type="submission" date="2023-08" db="EMBL/GenBank/DDBJ databases">
        <title>Black Yeasts Isolated from many extreme environments.</title>
        <authorList>
            <person name="Coleine C."/>
            <person name="Stajich J.E."/>
            <person name="Selbmann L."/>
        </authorList>
    </citation>
    <scope>NUCLEOTIDE SEQUENCE [LARGE SCALE GENOMIC DNA]</scope>
    <source>
        <strain evidence="11 12">CCFEE 5792</strain>
    </source>
</reference>
<feature type="region of interest" description="Disordered" evidence="8">
    <location>
        <begin position="32"/>
        <end position="169"/>
    </location>
</feature>
<evidence type="ECO:0000256" key="3">
    <source>
        <dbReference type="ARBA" id="ARBA00022603"/>
    </source>
</evidence>
<dbReference type="AlphaFoldDB" id="A0AAV9N236"/>
<evidence type="ECO:0000256" key="1">
    <source>
        <dbReference type="ARBA" id="ARBA00004286"/>
    </source>
</evidence>
<name>A0AAV9N236_9EURO</name>
<dbReference type="GO" id="GO:0008270">
    <property type="term" value="F:zinc ion binding"/>
    <property type="evidence" value="ECO:0007669"/>
    <property type="project" value="InterPro"/>
</dbReference>
<evidence type="ECO:0000256" key="8">
    <source>
        <dbReference type="SAM" id="MobiDB-lite"/>
    </source>
</evidence>
<dbReference type="GO" id="GO:0005634">
    <property type="term" value="C:nucleus"/>
    <property type="evidence" value="ECO:0007669"/>
    <property type="project" value="InterPro"/>
</dbReference>
<dbReference type="RefSeq" id="XP_064703365.1">
    <property type="nucleotide sequence ID" value="XM_064850064.1"/>
</dbReference>
<dbReference type="PROSITE" id="PS50280">
    <property type="entry name" value="SET"/>
    <property type="match status" value="1"/>
</dbReference>
<evidence type="ECO:0000256" key="7">
    <source>
        <dbReference type="ARBA" id="ARBA00022833"/>
    </source>
</evidence>